<dbReference type="AlphaFoldDB" id="A0A7C4W7G6"/>
<comment type="caution">
    <text evidence="2">The sequence shown here is derived from an EMBL/GenBank/DDBJ whole genome shotgun (WGS) entry which is preliminary data.</text>
</comment>
<proteinExistence type="predicted"/>
<name>A0A7C4W7G6_UNCW3</name>
<accession>A0A7C4W7G6</accession>
<dbReference type="EMBL" id="DSZH01000111">
    <property type="protein sequence ID" value="HGU47410.1"/>
    <property type="molecule type" value="Genomic_DNA"/>
</dbReference>
<gene>
    <name evidence="2" type="ORF">ENT60_02465</name>
    <name evidence="1" type="ORF">ENU28_02990</name>
</gene>
<protein>
    <submittedName>
        <fullName evidence="2">Uncharacterized protein</fullName>
    </submittedName>
</protein>
<evidence type="ECO:0000313" key="1">
    <source>
        <dbReference type="EMBL" id="HGQ55415.1"/>
    </source>
</evidence>
<dbReference type="EMBL" id="DTBX01000106">
    <property type="protein sequence ID" value="HGQ55415.1"/>
    <property type="molecule type" value="Genomic_DNA"/>
</dbReference>
<organism evidence="2">
    <name type="scientific">candidate division WOR-3 bacterium</name>
    <dbReference type="NCBI Taxonomy" id="2052148"/>
    <lineage>
        <taxon>Bacteria</taxon>
        <taxon>Bacteria division WOR-3</taxon>
    </lineage>
</organism>
<reference evidence="2" key="1">
    <citation type="journal article" date="2020" name="mSystems">
        <title>Genome- and Community-Level Interaction Insights into Carbon Utilization and Element Cycling Functions of Hydrothermarchaeota in Hydrothermal Sediment.</title>
        <authorList>
            <person name="Zhou Z."/>
            <person name="Liu Y."/>
            <person name="Xu W."/>
            <person name="Pan J."/>
            <person name="Luo Z.H."/>
            <person name="Li M."/>
        </authorList>
    </citation>
    <scope>NUCLEOTIDE SEQUENCE [LARGE SCALE GENOMIC DNA]</scope>
    <source>
        <strain evidence="2">SpSt-594</strain>
        <strain evidence="1">SpSt-655</strain>
    </source>
</reference>
<sequence length="61" mass="6834">MPIIYLKSGGYCECEGYTIKDNCIKAVGVKFNVDNLPEELKKQKEAVIPLDNILYIVSPKS</sequence>
<evidence type="ECO:0000313" key="2">
    <source>
        <dbReference type="EMBL" id="HGU47410.1"/>
    </source>
</evidence>